<dbReference type="Pfam" id="PF08881">
    <property type="entry name" value="CVNH"/>
    <property type="match status" value="1"/>
</dbReference>
<feature type="signal peptide" evidence="1">
    <location>
        <begin position="1"/>
        <end position="18"/>
    </location>
</feature>
<evidence type="ECO:0000256" key="1">
    <source>
        <dbReference type="SAM" id="SignalP"/>
    </source>
</evidence>
<sequence>MQISQIILIVALSLGASAGTISRRHEGTGSEFAKTCTKLEIPKGANNLEAECSVAGQKKRVKTSLDLNHCLTSTGSALVPKKDGQFWGGMGCHSCEFRDKEKQKKGIMRCSCMTTQLGAFLFQEVDLNELIANRYGFLECYGYRGKKLN</sequence>
<keyword evidence="1" id="KW-0732">Signal</keyword>
<dbReference type="AlphaFoldDB" id="A0A5N6U599"/>
<dbReference type="Proteomes" id="UP000325780">
    <property type="component" value="Unassembled WGS sequence"/>
</dbReference>
<feature type="chain" id="PRO_5024812846" description="Cyanovirin-N domain-containing protein" evidence="1">
    <location>
        <begin position="19"/>
        <end position="149"/>
    </location>
</feature>
<evidence type="ECO:0000313" key="4">
    <source>
        <dbReference type="Proteomes" id="UP000325780"/>
    </source>
</evidence>
<dbReference type="EMBL" id="ML742036">
    <property type="protein sequence ID" value="KAE8153710.1"/>
    <property type="molecule type" value="Genomic_DNA"/>
</dbReference>
<name>A0A5N6U599_ASPAV</name>
<accession>A0A5N6U599</accession>
<dbReference type="InterPro" id="IPR011058">
    <property type="entry name" value="Cyanovirin-N"/>
</dbReference>
<dbReference type="OrthoDB" id="2947935at2759"/>
<dbReference type="SUPFAM" id="SSF51322">
    <property type="entry name" value="Cyanovirin-N"/>
    <property type="match status" value="1"/>
</dbReference>
<protein>
    <recommendedName>
        <fullName evidence="2">Cyanovirin-N domain-containing protein</fullName>
    </recommendedName>
</protein>
<dbReference type="InterPro" id="IPR036673">
    <property type="entry name" value="Cyanovirin-N_sf"/>
</dbReference>
<organism evidence="3 4">
    <name type="scientific">Aspergillus avenaceus</name>
    <dbReference type="NCBI Taxonomy" id="36643"/>
    <lineage>
        <taxon>Eukaryota</taxon>
        <taxon>Fungi</taxon>
        <taxon>Dikarya</taxon>
        <taxon>Ascomycota</taxon>
        <taxon>Pezizomycotina</taxon>
        <taxon>Eurotiomycetes</taxon>
        <taxon>Eurotiomycetidae</taxon>
        <taxon>Eurotiales</taxon>
        <taxon>Aspergillaceae</taxon>
        <taxon>Aspergillus</taxon>
        <taxon>Aspergillus subgen. Circumdati</taxon>
    </lineage>
</organism>
<proteinExistence type="predicted"/>
<feature type="domain" description="Cyanovirin-N" evidence="2">
    <location>
        <begin position="32"/>
        <end position="138"/>
    </location>
</feature>
<reference evidence="3 4" key="1">
    <citation type="submission" date="2019-04" db="EMBL/GenBank/DDBJ databases">
        <title>Friends and foes A comparative genomics study of 23 Aspergillus species from section Flavi.</title>
        <authorList>
            <consortium name="DOE Joint Genome Institute"/>
            <person name="Kjaerbolling I."/>
            <person name="Vesth T."/>
            <person name="Frisvad J.C."/>
            <person name="Nybo J.L."/>
            <person name="Theobald S."/>
            <person name="Kildgaard S."/>
            <person name="Isbrandt T."/>
            <person name="Kuo A."/>
            <person name="Sato A."/>
            <person name="Lyhne E.K."/>
            <person name="Kogle M.E."/>
            <person name="Wiebenga A."/>
            <person name="Kun R.S."/>
            <person name="Lubbers R.J."/>
            <person name="Makela M.R."/>
            <person name="Barry K."/>
            <person name="Chovatia M."/>
            <person name="Clum A."/>
            <person name="Daum C."/>
            <person name="Haridas S."/>
            <person name="He G."/>
            <person name="LaButti K."/>
            <person name="Lipzen A."/>
            <person name="Mondo S."/>
            <person name="Riley R."/>
            <person name="Salamov A."/>
            <person name="Simmons B.A."/>
            <person name="Magnuson J.K."/>
            <person name="Henrissat B."/>
            <person name="Mortensen U.H."/>
            <person name="Larsen T.O."/>
            <person name="Devries R.P."/>
            <person name="Grigoriev I.V."/>
            <person name="Machida M."/>
            <person name="Baker S.E."/>
            <person name="Andersen M.R."/>
        </authorList>
    </citation>
    <scope>NUCLEOTIDE SEQUENCE [LARGE SCALE GENOMIC DNA]</scope>
    <source>
        <strain evidence="3 4">IBT 18842</strain>
    </source>
</reference>
<evidence type="ECO:0000259" key="2">
    <source>
        <dbReference type="Pfam" id="PF08881"/>
    </source>
</evidence>
<dbReference type="Gene3D" id="2.30.60.10">
    <property type="entry name" value="Cyanovirin-N"/>
    <property type="match status" value="1"/>
</dbReference>
<evidence type="ECO:0000313" key="3">
    <source>
        <dbReference type="EMBL" id="KAE8153710.1"/>
    </source>
</evidence>
<gene>
    <name evidence="3" type="ORF">BDV25DRAFT_18392</name>
</gene>
<keyword evidence="4" id="KW-1185">Reference proteome</keyword>